<evidence type="ECO:0000256" key="1">
    <source>
        <dbReference type="SAM" id="SignalP"/>
    </source>
</evidence>
<evidence type="ECO:0000313" key="2">
    <source>
        <dbReference type="Proteomes" id="UP000050640"/>
    </source>
</evidence>
<feature type="chain" id="PRO_5006447570" evidence="1">
    <location>
        <begin position="21"/>
        <end position="699"/>
    </location>
</feature>
<dbReference type="WBParaSite" id="EEL_0000173001-mRNA-1">
    <property type="protein sequence ID" value="EEL_0000173001-mRNA-1"/>
    <property type="gene ID" value="EEL_0000173001"/>
</dbReference>
<dbReference type="AlphaFoldDB" id="A0A0R3RJS1"/>
<evidence type="ECO:0000313" key="3">
    <source>
        <dbReference type="WBParaSite" id="EEL_0000173001-mRNA-1"/>
    </source>
</evidence>
<organism evidence="2 3">
    <name type="scientific">Elaeophora elaphi</name>
    <dbReference type="NCBI Taxonomy" id="1147741"/>
    <lineage>
        <taxon>Eukaryota</taxon>
        <taxon>Metazoa</taxon>
        <taxon>Ecdysozoa</taxon>
        <taxon>Nematoda</taxon>
        <taxon>Chromadorea</taxon>
        <taxon>Rhabditida</taxon>
        <taxon>Spirurina</taxon>
        <taxon>Spiruromorpha</taxon>
        <taxon>Filarioidea</taxon>
        <taxon>Onchocercidae</taxon>
        <taxon>Elaeophora</taxon>
    </lineage>
</organism>
<reference evidence="3" key="1">
    <citation type="submission" date="2017-02" db="UniProtKB">
        <authorList>
            <consortium name="WormBaseParasite"/>
        </authorList>
    </citation>
    <scope>IDENTIFICATION</scope>
</reference>
<keyword evidence="1" id="KW-0732">Signal</keyword>
<accession>A0A0R3RJS1</accession>
<feature type="signal peptide" evidence="1">
    <location>
        <begin position="1"/>
        <end position="20"/>
    </location>
</feature>
<dbReference type="Proteomes" id="UP000050640">
    <property type="component" value="Unplaced"/>
</dbReference>
<proteinExistence type="predicted"/>
<sequence>MSRWLFSSNLFWCLYALSAALSINDTICDDGRCDSSLQQILITSVPRMKRSILCQDPPKDFHFCYYSIRVVDEYWKLKREFDIDNRAVIENCMKTANYTYGFTYQNMSDGEIINFIGNLLLKNLPISSNGTYKYIPGKPLPYCLLEDGALAKSLADVVSMNFTEICPKSECIYYLSPLEFFFYCCCDMNFELCAYTSNEKLLSYASENAKAWTNNPNIRSFREALLYDFKTIEFFRVLGRPWTYRKYVYSRPIADELTGNIVPSINNTPLHLCAVGIYNVTIGGWKNEDFEMKVGKRQILAEPQKFCYYTASLQFKETDRKPPTSLEMRYGSDTEETCKREGCKIEAPNCLQDLLSTDRHVITTFKCCCNTNDLCNHLGTKYFQLTEQLISMTKGYNMTVHHGCVRKIFLPIFDPFCKSLLPVLTNLIQCSCFQSPSLKQPCDIDFEKTVLKEGPKIAVPMCFKTSGNLGNLLDDEYNFGRIKNYPLCYDMIAVDPSKYGVEHRSGPFDELVNYLYNVSKSNKIIRRIMTFTVRQPGTSRSIVRYLFTCFQRENSEPCNGPLSIRNRLLPEIIREESVKYNLKDRSLCHVDGYSNRIRCKSRHGCFNFHTVHGFRMRGCVDKIPMIVSVNPELRLLYTCYNHDWTMRNKRTLCIAVSENDFNSSIPLTGGIICCCRSTCSMSDRNSYMEMKHGYYPFQI</sequence>
<name>A0A0R3RJS1_9BILA</name>
<keyword evidence="2" id="KW-1185">Reference proteome</keyword>
<protein>
    <submittedName>
        <fullName evidence="3">Uncharacterized protein</fullName>
    </submittedName>
</protein>